<dbReference type="InParanoid" id="S2JWD2"/>
<dbReference type="AlphaFoldDB" id="S2JWD2"/>
<dbReference type="STRING" id="1220926.S2JWD2"/>
<dbReference type="Proteomes" id="UP000014254">
    <property type="component" value="Unassembled WGS sequence"/>
</dbReference>
<dbReference type="OrthoDB" id="2225671at2759"/>
<dbReference type="InterPro" id="IPR016181">
    <property type="entry name" value="Acyl_CoA_acyltransferase"/>
</dbReference>
<protein>
    <recommendedName>
        <fullName evidence="1">N-acetyltransferase domain-containing protein</fullName>
    </recommendedName>
</protein>
<evidence type="ECO:0000313" key="3">
    <source>
        <dbReference type="Proteomes" id="UP000014254"/>
    </source>
</evidence>
<accession>S2JWD2</accession>
<dbReference type="Pfam" id="PF00583">
    <property type="entry name" value="Acetyltransf_1"/>
    <property type="match status" value="1"/>
</dbReference>
<dbReference type="GO" id="GO:0016747">
    <property type="term" value="F:acyltransferase activity, transferring groups other than amino-acyl groups"/>
    <property type="evidence" value="ECO:0007669"/>
    <property type="project" value="InterPro"/>
</dbReference>
<name>S2JWD2_MUCC1</name>
<gene>
    <name evidence="2" type="ORF">HMPREF1544_09133</name>
</gene>
<dbReference type="OMA" id="SMERIRY"/>
<evidence type="ECO:0000259" key="1">
    <source>
        <dbReference type="PROSITE" id="PS51186"/>
    </source>
</evidence>
<dbReference type="PROSITE" id="PS51186">
    <property type="entry name" value="GNAT"/>
    <property type="match status" value="1"/>
</dbReference>
<dbReference type="VEuPathDB" id="FungiDB:HMPREF1544_09133"/>
<dbReference type="SUPFAM" id="SSF55729">
    <property type="entry name" value="Acyl-CoA N-acyltransferases (Nat)"/>
    <property type="match status" value="1"/>
</dbReference>
<dbReference type="Gene3D" id="3.40.630.30">
    <property type="match status" value="1"/>
</dbReference>
<organism evidence="2 3">
    <name type="scientific">Mucor circinelloides f. circinelloides (strain 1006PhL)</name>
    <name type="common">Mucormycosis agent</name>
    <name type="synonym">Calyptromyces circinelloides</name>
    <dbReference type="NCBI Taxonomy" id="1220926"/>
    <lineage>
        <taxon>Eukaryota</taxon>
        <taxon>Fungi</taxon>
        <taxon>Fungi incertae sedis</taxon>
        <taxon>Mucoromycota</taxon>
        <taxon>Mucoromycotina</taxon>
        <taxon>Mucoromycetes</taxon>
        <taxon>Mucorales</taxon>
        <taxon>Mucorineae</taxon>
        <taxon>Mucoraceae</taxon>
        <taxon>Mucor</taxon>
    </lineage>
</organism>
<dbReference type="EMBL" id="KE124048">
    <property type="protein sequence ID" value="EPB84145.1"/>
    <property type="molecule type" value="Genomic_DNA"/>
</dbReference>
<reference evidence="3" key="1">
    <citation type="submission" date="2013-05" db="EMBL/GenBank/DDBJ databases">
        <title>The Genome sequence of Mucor circinelloides f. circinelloides 1006PhL.</title>
        <authorList>
            <consortium name="The Broad Institute Genomics Platform"/>
            <person name="Cuomo C."/>
            <person name="Earl A."/>
            <person name="Findley K."/>
            <person name="Lee S.C."/>
            <person name="Walker B."/>
            <person name="Young S."/>
            <person name="Zeng Q."/>
            <person name="Gargeya S."/>
            <person name="Fitzgerald M."/>
            <person name="Haas B."/>
            <person name="Abouelleil A."/>
            <person name="Allen A.W."/>
            <person name="Alvarado L."/>
            <person name="Arachchi H.M."/>
            <person name="Berlin A.M."/>
            <person name="Chapman S.B."/>
            <person name="Gainer-Dewar J."/>
            <person name="Goldberg J."/>
            <person name="Griggs A."/>
            <person name="Gujja S."/>
            <person name="Hansen M."/>
            <person name="Howarth C."/>
            <person name="Imamovic A."/>
            <person name="Ireland A."/>
            <person name="Larimer J."/>
            <person name="McCowan C."/>
            <person name="Murphy C."/>
            <person name="Pearson M."/>
            <person name="Poon T.W."/>
            <person name="Priest M."/>
            <person name="Roberts A."/>
            <person name="Saif S."/>
            <person name="Shea T."/>
            <person name="Sisk P."/>
            <person name="Sykes S."/>
            <person name="Wortman J."/>
            <person name="Nusbaum C."/>
            <person name="Birren B."/>
        </authorList>
    </citation>
    <scope>NUCLEOTIDE SEQUENCE [LARGE SCALE GENOMIC DNA]</scope>
    <source>
        <strain evidence="3">1006PhL</strain>
    </source>
</reference>
<proteinExistence type="predicted"/>
<keyword evidence="3" id="KW-1185">Reference proteome</keyword>
<evidence type="ECO:0000313" key="2">
    <source>
        <dbReference type="EMBL" id="EPB84145.1"/>
    </source>
</evidence>
<sequence length="183" mass="20832">MGGTLPEFYARRATLNDLKYAQQITDVFNEAFGSKNSNGWASISTILTGYSTTRDIIETFITESVAGNMMHILLFQRDEQGNDKAAVGTLTVEKDGLLDRLAVDVGFLSRRLGKILMGFILEEMKKSGYSDYILHVFENRTDLMDWYRKLGFVDSMERIRYHPPEGVIKNGNEHLFAVYKKTI</sequence>
<feature type="domain" description="N-acetyltransferase" evidence="1">
    <location>
        <begin position="8"/>
        <end position="183"/>
    </location>
</feature>
<dbReference type="InterPro" id="IPR000182">
    <property type="entry name" value="GNAT_dom"/>
</dbReference>